<dbReference type="Proteomes" id="UP001652700">
    <property type="component" value="Unplaced"/>
</dbReference>
<sequence length="94" mass="11307">MKFFKIFVFFVCFTVSIYADREYKIQDCLKPYKDEDEPIIGCFITFWRWDIKYRSCVEVSGLCGIKRRHLFYSEDECTKVARPVCEKLHLGPPY</sequence>
<proteinExistence type="predicted"/>
<organism evidence="2 3">
    <name type="scientific">Diabrotica virgifera virgifera</name>
    <name type="common">western corn rootworm</name>
    <dbReference type="NCBI Taxonomy" id="50390"/>
    <lineage>
        <taxon>Eukaryota</taxon>
        <taxon>Metazoa</taxon>
        <taxon>Ecdysozoa</taxon>
        <taxon>Arthropoda</taxon>
        <taxon>Hexapoda</taxon>
        <taxon>Insecta</taxon>
        <taxon>Pterygota</taxon>
        <taxon>Neoptera</taxon>
        <taxon>Endopterygota</taxon>
        <taxon>Coleoptera</taxon>
        <taxon>Polyphaga</taxon>
        <taxon>Cucujiformia</taxon>
        <taxon>Chrysomeloidea</taxon>
        <taxon>Chrysomelidae</taxon>
        <taxon>Galerucinae</taxon>
        <taxon>Diabroticina</taxon>
        <taxon>Diabroticites</taxon>
        <taxon>Diabrotica</taxon>
    </lineage>
</organism>
<name>A0ABM5KDU9_DIAVI</name>
<keyword evidence="1" id="KW-0732">Signal</keyword>
<dbReference type="EnsemblMetazoa" id="XM_050652381.1">
    <property type="protein sequence ID" value="XP_050508338.1"/>
    <property type="gene ID" value="LOC126885680"/>
</dbReference>
<dbReference type="GeneID" id="126885680"/>
<dbReference type="RefSeq" id="XP_050508338.1">
    <property type="nucleotide sequence ID" value="XM_050652381.1"/>
</dbReference>
<protein>
    <submittedName>
        <fullName evidence="2">Uncharacterized protein</fullName>
    </submittedName>
</protein>
<evidence type="ECO:0000256" key="1">
    <source>
        <dbReference type="SAM" id="SignalP"/>
    </source>
</evidence>
<keyword evidence="3" id="KW-1185">Reference proteome</keyword>
<feature type="signal peptide" evidence="1">
    <location>
        <begin position="1"/>
        <end position="19"/>
    </location>
</feature>
<accession>A0ABM5KDU9</accession>
<feature type="chain" id="PRO_5046609095" evidence="1">
    <location>
        <begin position="20"/>
        <end position="94"/>
    </location>
</feature>
<evidence type="ECO:0000313" key="2">
    <source>
        <dbReference type="EnsemblMetazoa" id="XP_050508338.1"/>
    </source>
</evidence>
<evidence type="ECO:0000313" key="3">
    <source>
        <dbReference type="Proteomes" id="UP001652700"/>
    </source>
</evidence>
<reference evidence="2" key="1">
    <citation type="submission" date="2025-05" db="UniProtKB">
        <authorList>
            <consortium name="EnsemblMetazoa"/>
        </authorList>
    </citation>
    <scope>IDENTIFICATION</scope>
</reference>